<comment type="caution">
    <text evidence="1">The sequence shown here is derived from an EMBL/GenBank/DDBJ whole genome shotgun (WGS) entry which is preliminary data.</text>
</comment>
<sequence length="173" mass="19842">MKTGILFMLMICIGGCVSPSKVNSYHTISNVNKDVFILSSLIQDYLRKTKGRGRDLDLNELIERDTSRRIPNNFEKIELISRGGHIAVKFKFLGSRNQRTVELADQEKAKAEKLKWIIKDSKEQYDGEIQFEYGERFHIIRKIIIKKGSNVANTAPLRQPSRHSTIPQLKALV</sequence>
<evidence type="ECO:0000313" key="2">
    <source>
        <dbReference type="Proteomes" id="UP001168528"/>
    </source>
</evidence>
<protein>
    <recommendedName>
        <fullName evidence="3">Lipoprotein</fullName>
    </recommendedName>
</protein>
<name>A0ABT8RIX7_9BACT</name>
<gene>
    <name evidence="1" type="ORF">Q0590_37065</name>
</gene>
<evidence type="ECO:0000313" key="1">
    <source>
        <dbReference type="EMBL" id="MDO1451939.1"/>
    </source>
</evidence>
<organism evidence="1 2">
    <name type="scientific">Rhodocytophaga aerolata</name>
    <dbReference type="NCBI Taxonomy" id="455078"/>
    <lineage>
        <taxon>Bacteria</taxon>
        <taxon>Pseudomonadati</taxon>
        <taxon>Bacteroidota</taxon>
        <taxon>Cytophagia</taxon>
        <taxon>Cytophagales</taxon>
        <taxon>Rhodocytophagaceae</taxon>
        <taxon>Rhodocytophaga</taxon>
    </lineage>
</organism>
<proteinExistence type="predicted"/>
<reference evidence="1" key="1">
    <citation type="submission" date="2023-07" db="EMBL/GenBank/DDBJ databases">
        <title>The genome sequence of Rhodocytophaga aerolata KACC 12507.</title>
        <authorList>
            <person name="Zhang X."/>
        </authorList>
    </citation>
    <scope>NUCLEOTIDE SEQUENCE</scope>
    <source>
        <strain evidence="1">KACC 12507</strain>
    </source>
</reference>
<accession>A0ABT8RIX7</accession>
<keyword evidence="2" id="KW-1185">Reference proteome</keyword>
<evidence type="ECO:0008006" key="3">
    <source>
        <dbReference type="Google" id="ProtNLM"/>
    </source>
</evidence>
<dbReference type="EMBL" id="JAUKPO010000128">
    <property type="protein sequence ID" value="MDO1451939.1"/>
    <property type="molecule type" value="Genomic_DNA"/>
</dbReference>
<dbReference type="RefSeq" id="WP_302042733.1">
    <property type="nucleotide sequence ID" value="NZ_JAUKPO010000128.1"/>
</dbReference>
<dbReference type="Proteomes" id="UP001168528">
    <property type="component" value="Unassembled WGS sequence"/>
</dbReference>